<dbReference type="Pfam" id="PF00704">
    <property type="entry name" value="Glyco_hydro_18"/>
    <property type="match status" value="1"/>
</dbReference>
<evidence type="ECO:0000256" key="1">
    <source>
        <dbReference type="ARBA" id="ARBA00022801"/>
    </source>
</evidence>
<dbReference type="SMART" id="SM00257">
    <property type="entry name" value="LysM"/>
    <property type="match status" value="2"/>
</dbReference>
<accession>A0A2K2FQW0</accession>
<dbReference type="SUPFAM" id="SSF54106">
    <property type="entry name" value="LysM domain"/>
    <property type="match status" value="2"/>
</dbReference>
<dbReference type="InterPro" id="IPR029070">
    <property type="entry name" value="Chitinase_insertion_sf"/>
</dbReference>
<dbReference type="InterPro" id="IPR017853">
    <property type="entry name" value="GH"/>
</dbReference>
<dbReference type="GO" id="GO:0008061">
    <property type="term" value="F:chitin binding"/>
    <property type="evidence" value="ECO:0007669"/>
    <property type="project" value="InterPro"/>
</dbReference>
<evidence type="ECO:0000256" key="2">
    <source>
        <dbReference type="ARBA" id="ARBA00023295"/>
    </source>
</evidence>
<dbReference type="PROSITE" id="PS51910">
    <property type="entry name" value="GH18_2"/>
    <property type="match status" value="1"/>
</dbReference>
<evidence type="ECO:0000259" key="4">
    <source>
        <dbReference type="PROSITE" id="PS51910"/>
    </source>
</evidence>
<dbReference type="InterPro" id="IPR036779">
    <property type="entry name" value="LysM_dom_sf"/>
</dbReference>
<dbReference type="Gene3D" id="3.10.50.10">
    <property type="match status" value="1"/>
</dbReference>
<dbReference type="Gene3D" id="3.10.350.10">
    <property type="entry name" value="LysM domain"/>
    <property type="match status" value="2"/>
</dbReference>
<keyword evidence="6" id="KW-1185">Reference proteome</keyword>
<dbReference type="AlphaFoldDB" id="A0A2K2FQW0"/>
<dbReference type="PANTHER" id="PTHR46066">
    <property type="entry name" value="CHITINASE DOMAIN-CONTAINING PROTEIN 1 FAMILY MEMBER"/>
    <property type="match status" value="1"/>
</dbReference>
<dbReference type="KEGG" id="cthd:CDO33_10820"/>
<dbReference type="InterPro" id="IPR011583">
    <property type="entry name" value="Chitinase_II/V-like_cat"/>
</dbReference>
<gene>
    <name evidence="5" type="ORF">CDQ84_01900</name>
</gene>
<dbReference type="EMBL" id="NIOJ01000003">
    <property type="protein sequence ID" value="PNU01169.1"/>
    <property type="molecule type" value="Genomic_DNA"/>
</dbReference>
<dbReference type="PANTHER" id="PTHR46066:SF2">
    <property type="entry name" value="CHITINASE DOMAIN-CONTAINING PROTEIN 1"/>
    <property type="match status" value="1"/>
</dbReference>
<dbReference type="CDD" id="cd02874">
    <property type="entry name" value="GH18_CFLE_spore_hydrolase"/>
    <property type="match status" value="1"/>
</dbReference>
<evidence type="ECO:0000313" key="5">
    <source>
        <dbReference type="EMBL" id="PNU01169.1"/>
    </source>
</evidence>
<dbReference type="PROSITE" id="PS51782">
    <property type="entry name" value="LYSM"/>
    <property type="match status" value="2"/>
</dbReference>
<organism evidence="5 6">
    <name type="scientific">Clostridium thermosuccinogenes</name>
    <dbReference type="NCBI Taxonomy" id="84032"/>
    <lineage>
        <taxon>Bacteria</taxon>
        <taxon>Bacillati</taxon>
        <taxon>Bacillota</taxon>
        <taxon>Clostridia</taxon>
        <taxon>Eubacteriales</taxon>
        <taxon>Clostridiaceae</taxon>
        <taxon>Clostridium</taxon>
    </lineage>
</organism>
<keyword evidence="1" id="KW-0378">Hydrolase</keyword>
<dbReference type="SUPFAM" id="SSF51445">
    <property type="entry name" value="(Trans)glycosidases"/>
    <property type="match status" value="1"/>
</dbReference>
<dbReference type="InterPro" id="IPR041704">
    <property type="entry name" value="CFLE_GH18"/>
</dbReference>
<dbReference type="InterPro" id="IPR001223">
    <property type="entry name" value="Glyco_hydro18_cat"/>
</dbReference>
<evidence type="ECO:0000313" key="6">
    <source>
        <dbReference type="Proteomes" id="UP000236151"/>
    </source>
</evidence>
<evidence type="ECO:0000259" key="3">
    <source>
        <dbReference type="PROSITE" id="PS51782"/>
    </source>
</evidence>
<name>A0A2K2FQW0_9CLOT</name>
<dbReference type="GO" id="GO:0016798">
    <property type="term" value="F:hydrolase activity, acting on glycosyl bonds"/>
    <property type="evidence" value="ECO:0007669"/>
    <property type="project" value="UniProtKB-KW"/>
</dbReference>
<protein>
    <submittedName>
        <fullName evidence="5">Spore gernimation protein</fullName>
    </submittedName>
</protein>
<dbReference type="GO" id="GO:0070492">
    <property type="term" value="F:oligosaccharide binding"/>
    <property type="evidence" value="ECO:0007669"/>
    <property type="project" value="TreeGrafter"/>
</dbReference>
<sequence length="422" mass="47846">MQIHVVNRGDTLWQISRYYGVSVNQIIQANQLSNPNVLVVGQALVIPTPSGTHVVQRGESLYTIARRYGVSLQSLAEANQITNPALIYVGQVLRIPRRSAEVNGYITRMGASGAQVVNYTGDFLTYLSPFSYSIRPNGDLNVLDDAGVLEAARRERVMPLMVVTNFGENGFDSELAHAVLSSVQVQNRLLDNIMSIMRQKGYGGLNIDFEYLYPNDREAYNQFLRRVVNRLRPEGYKVSTALAPKISAGQAGTLYEAHDYPAHGSIVDFVILMTYEWGWVGGRPWAVAPINEVRKVLDYAVTAIPRNKIMMGVPLYGYDWRLPYVQGVTRAEIISPQEAVRRAARYGAEIRYNYIYQSPYFFYTDENGANHEVWFEDARSVQAKYNVVKEYGLRGVSYWELTLEFPQNWYVLEDSFEISKLV</sequence>
<keyword evidence="2" id="KW-0326">Glycosidase</keyword>
<dbReference type="SMART" id="SM00636">
    <property type="entry name" value="Glyco_18"/>
    <property type="match status" value="1"/>
</dbReference>
<comment type="caution">
    <text evidence="5">The sequence shown here is derived from an EMBL/GenBank/DDBJ whole genome shotgun (WGS) entry which is preliminary data.</text>
</comment>
<feature type="domain" description="LysM" evidence="3">
    <location>
        <begin position="2"/>
        <end position="46"/>
    </location>
</feature>
<dbReference type="Gene3D" id="3.20.20.80">
    <property type="entry name" value="Glycosidases"/>
    <property type="match status" value="1"/>
</dbReference>
<feature type="domain" description="LysM" evidence="3">
    <location>
        <begin position="51"/>
        <end position="95"/>
    </location>
</feature>
<dbReference type="InterPro" id="IPR018392">
    <property type="entry name" value="LysM"/>
</dbReference>
<dbReference type="Proteomes" id="UP000236151">
    <property type="component" value="Unassembled WGS sequence"/>
</dbReference>
<feature type="domain" description="GH18" evidence="4">
    <location>
        <begin position="100"/>
        <end position="422"/>
    </location>
</feature>
<dbReference type="Pfam" id="PF01476">
    <property type="entry name" value="LysM"/>
    <property type="match status" value="2"/>
</dbReference>
<dbReference type="CDD" id="cd00118">
    <property type="entry name" value="LysM"/>
    <property type="match status" value="2"/>
</dbReference>
<dbReference type="GO" id="GO:0005975">
    <property type="term" value="P:carbohydrate metabolic process"/>
    <property type="evidence" value="ECO:0007669"/>
    <property type="project" value="InterPro"/>
</dbReference>
<reference evidence="5 6" key="1">
    <citation type="submission" date="2017-06" db="EMBL/GenBank/DDBJ databases">
        <title>Investigating the central metabolism of Clostridium thermosuccinogenes.</title>
        <authorList>
            <person name="Koendjbiharie J.G."/>
            <person name="van Kranenburg R."/>
        </authorList>
    </citation>
    <scope>NUCLEOTIDE SEQUENCE [LARGE SCALE GENOMIC DNA]</scope>
    <source>
        <strain evidence="5 6">DSM 5806</strain>
    </source>
</reference>
<dbReference type="GO" id="GO:0012505">
    <property type="term" value="C:endomembrane system"/>
    <property type="evidence" value="ECO:0007669"/>
    <property type="project" value="TreeGrafter"/>
</dbReference>
<dbReference type="OrthoDB" id="9769314at2"/>
<proteinExistence type="predicted"/>